<sequence length="267" mass="31918">MRKKYHLLTLIILFFTVNLSFAQPIKPNALLKKTEQSLKDIKTLTYKIHRTDKYFSSKDTLKRSAVGTIKIVPDDEMGAYHKVYFNHGNKKYNQYKYDGTYSSFLYFHSDSLNVPKKIFIENVINNNYSTMKGNFVRNFLLQDYFRKNNLFKQYRSVLAKIHIKDIITEEGIYKDIPVYILTVYGKERERENHINSIVDKYYIRKTDFLPIAHSFYGEFQGMKQTEFTEIEYLEINPDLCLETFRIDPLVKEIEPKAYFKEMQKYNL</sequence>
<dbReference type="OrthoDB" id="1340426at2"/>
<comment type="caution">
    <text evidence="2">The sequence shown here is derived from an EMBL/GenBank/DDBJ whole genome shotgun (WGS) entry which is preliminary data.</text>
</comment>
<gene>
    <name evidence="2" type="ORF">EG242_06015</name>
</gene>
<organism evidence="2 3">
    <name type="scientific">Paenimyroides viscosum</name>
    <dbReference type="NCBI Taxonomy" id="2488729"/>
    <lineage>
        <taxon>Bacteria</taxon>
        <taxon>Pseudomonadati</taxon>
        <taxon>Bacteroidota</taxon>
        <taxon>Flavobacteriia</taxon>
        <taxon>Flavobacteriales</taxon>
        <taxon>Flavobacteriaceae</taxon>
        <taxon>Paenimyroides</taxon>
    </lineage>
</organism>
<dbReference type="EMBL" id="RQTJ01000009">
    <property type="protein sequence ID" value="RRA95409.1"/>
    <property type="molecule type" value="Genomic_DNA"/>
</dbReference>
<evidence type="ECO:0000256" key="1">
    <source>
        <dbReference type="SAM" id="SignalP"/>
    </source>
</evidence>
<feature type="signal peptide" evidence="1">
    <location>
        <begin position="1"/>
        <end position="22"/>
    </location>
</feature>
<name>A0A3P1B2T7_9FLAO</name>
<keyword evidence="3" id="KW-1185">Reference proteome</keyword>
<accession>A0A3P1B2T7</accession>
<reference evidence="2 3" key="1">
    <citation type="submission" date="2018-11" db="EMBL/GenBank/DDBJ databases">
        <title>Flavobacterium sp. nov., YIM 102796 draft genome.</title>
        <authorList>
            <person name="Li G."/>
            <person name="Jiang Y."/>
        </authorList>
    </citation>
    <scope>NUCLEOTIDE SEQUENCE [LARGE SCALE GENOMIC DNA]</scope>
    <source>
        <strain evidence="2 3">YIM 102796</strain>
    </source>
</reference>
<dbReference type="RefSeq" id="WP_124898995.1">
    <property type="nucleotide sequence ID" value="NZ_RQTJ01000009.1"/>
</dbReference>
<keyword evidence="1" id="KW-0732">Signal</keyword>
<feature type="chain" id="PRO_5018056180" description="DUF1571 domain-containing protein" evidence="1">
    <location>
        <begin position="23"/>
        <end position="267"/>
    </location>
</feature>
<evidence type="ECO:0000313" key="3">
    <source>
        <dbReference type="Proteomes" id="UP000268372"/>
    </source>
</evidence>
<dbReference type="AlphaFoldDB" id="A0A3P1B2T7"/>
<dbReference type="Proteomes" id="UP000268372">
    <property type="component" value="Unassembled WGS sequence"/>
</dbReference>
<protein>
    <recommendedName>
        <fullName evidence="4">DUF1571 domain-containing protein</fullName>
    </recommendedName>
</protein>
<evidence type="ECO:0000313" key="2">
    <source>
        <dbReference type="EMBL" id="RRA95409.1"/>
    </source>
</evidence>
<proteinExistence type="predicted"/>
<evidence type="ECO:0008006" key="4">
    <source>
        <dbReference type="Google" id="ProtNLM"/>
    </source>
</evidence>